<evidence type="ECO:0000256" key="2">
    <source>
        <dbReference type="SAM" id="SignalP"/>
    </source>
</evidence>
<protein>
    <recommendedName>
        <fullName evidence="5">Lipoprotein</fullName>
    </recommendedName>
</protein>
<dbReference type="EMBL" id="QQAH01000001">
    <property type="protein sequence ID" value="RDD83134.1"/>
    <property type="molecule type" value="Genomic_DNA"/>
</dbReference>
<evidence type="ECO:0000256" key="1">
    <source>
        <dbReference type="SAM" id="MobiDB-lite"/>
    </source>
</evidence>
<dbReference type="Proteomes" id="UP000253782">
    <property type="component" value="Unassembled WGS sequence"/>
</dbReference>
<feature type="chain" id="PRO_5016852809" description="Lipoprotein" evidence="2">
    <location>
        <begin position="20"/>
        <end position="145"/>
    </location>
</feature>
<feature type="compositionally biased region" description="Low complexity" evidence="1">
    <location>
        <begin position="30"/>
        <end position="44"/>
    </location>
</feature>
<dbReference type="OrthoDB" id="6519754at2"/>
<evidence type="ECO:0008006" key="5">
    <source>
        <dbReference type="Google" id="ProtNLM"/>
    </source>
</evidence>
<dbReference type="AlphaFoldDB" id="A0A369UQU2"/>
<keyword evidence="2" id="KW-0732">Signal</keyword>
<feature type="signal peptide" evidence="2">
    <location>
        <begin position="1"/>
        <end position="19"/>
    </location>
</feature>
<accession>A0A369UQU2</accession>
<dbReference type="RefSeq" id="WP_114843525.1">
    <property type="nucleotide sequence ID" value="NZ_KZ857173.1"/>
</dbReference>
<evidence type="ECO:0000313" key="4">
    <source>
        <dbReference type="Proteomes" id="UP000253782"/>
    </source>
</evidence>
<name>A0A369UQU2_9GAMM</name>
<sequence length="145" mass="15184">MSGARQRLLWVGLFAFTLAACSPSTPQGKPASAGTNAASPAASAPSPVVADTALLVSNEDAAIKRVGDAVQRHHLTSLRSECLSFMVEEDGATSYSVDVHENHTQPCGGDPSTSPRLFSFKVDRSHGKLTTDALDPADGDFQSIE</sequence>
<organism evidence="3 4">
    <name type="scientific">Dyella tabacisoli</name>
    <dbReference type="NCBI Taxonomy" id="2282381"/>
    <lineage>
        <taxon>Bacteria</taxon>
        <taxon>Pseudomonadati</taxon>
        <taxon>Pseudomonadota</taxon>
        <taxon>Gammaproteobacteria</taxon>
        <taxon>Lysobacterales</taxon>
        <taxon>Rhodanobacteraceae</taxon>
        <taxon>Dyella</taxon>
    </lineage>
</organism>
<reference evidence="3 4" key="1">
    <citation type="submission" date="2018-07" db="EMBL/GenBank/DDBJ databases">
        <title>Dyella tabacisoli L4-6T, whole genome shotgun sequence.</title>
        <authorList>
            <person name="Zhou X.-K."/>
            <person name="Li W.-J."/>
            <person name="Duan Y.-Q."/>
        </authorList>
    </citation>
    <scope>NUCLEOTIDE SEQUENCE [LARGE SCALE GENOMIC DNA]</scope>
    <source>
        <strain evidence="3 4">L4-6</strain>
    </source>
</reference>
<dbReference type="PROSITE" id="PS51257">
    <property type="entry name" value="PROKAR_LIPOPROTEIN"/>
    <property type="match status" value="1"/>
</dbReference>
<keyword evidence="4" id="KW-1185">Reference proteome</keyword>
<proteinExistence type="predicted"/>
<comment type="caution">
    <text evidence="3">The sequence shown here is derived from an EMBL/GenBank/DDBJ whole genome shotgun (WGS) entry which is preliminary data.</text>
</comment>
<feature type="region of interest" description="Disordered" evidence="1">
    <location>
        <begin position="25"/>
        <end position="44"/>
    </location>
</feature>
<gene>
    <name evidence="3" type="ORF">DVJ77_00510</name>
</gene>
<evidence type="ECO:0000313" key="3">
    <source>
        <dbReference type="EMBL" id="RDD83134.1"/>
    </source>
</evidence>